<dbReference type="AlphaFoldDB" id="A0A8H6FTV9"/>
<evidence type="ECO:0000313" key="2">
    <source>
        <dbReference type="Proteomes" id="UP000578531"/>
    </source>
</evidence>
<dbReference type="EMBL" id="JACCJC010000029">
    <property type="protein sequence ID" value="KAF6234647.1"/>
    <property type="molecule type" value="Genomic_DNA"/>
</dbReference>
<gene>
    <name evidence="1" type="ORF">HO173_007273</name>
</gene>
<comment type="caution">
    <text evidence="1">The sequence shown here is derived from an EMBL/GenBank/DDBJ whole genome shotgun (WGS) entry which is preliminary data.</text>
</comment>
<reference evidence="1 2" key="1">
    <citation type="journal article" date="2020" name="Genomics">
        <title>Complete, high-quality genomes from long-read metagenomic sequencing of two wolf lichen thalli reveals enigmatic genome architecture.</title>
        <authorList>
            <person name="McKenzie S.K."/>
            <person name="Walston R.F."/>
            <person name="Allen J.L."/>
        </authorList>
    </citation>
    <scope>NUCLEOTIDE SEQUENCE [LARGE SCALE GENOMIC DNA]</scope>
    <source>
        <strain evidence="1">WasteWater2</strain>
    </source>
</reference>
<sequence length="93" mass="10240">MCFVTSGGTVELSMKGLPSRLGCVDDSISANVCSTASWSWEYDQMMLAFVTTSLTTFLVVRAVHDSLEADEYWSLLQDGGKEFEQWDTALTGD</sequence>
<proteinExistence type="predicted"/>
<dbReference type="RefSeq" id="XP_037164038.1">
    <property type="nucleotide sequence ID" value="XM_037309177.1"/>
</dbReference>
<accession>A0A8H6FTV9</accession>
<protein>
    <submittedName>
        <fullName evidence="1">Uncharacterized protein</fullName>
    </submittedName>
</protein>
<organism evidence="1 2">
    <name type="scientific">Letharia columbiana</name>
    <dbReference type="NCBI Taxonomy" id="112416"/>
    <lineage>
        <taxon>Eukaryota</taxon>
        <taxon>Fungi</taxon>
        <taxon>Dikarya</taxon>
        <taxon>Ascomycota</taxon>
        <taxon>Pezizomycotina</taxon>
        <taxon>Lecanoromycetes</taxon>
        <taxon>OSLEUM clade</taxon>
        <taxon>Lecanoromycetidae</taxon>
        <taxon>Lecanorales</taxon>
        <taxon>Lecanorineae</taxon>
        <taxon>Parmeliaceae</taxon>
        <taxon>Letharia</taxon>
    </lineage>
</organism>
<name>A0A8H6FTV9_9LECA</name>
<dbReference type="Proteomes" id="UP000578531">
    <property type="component" value="Unassembled WGS sequence"/>
</dbReference>
<keyword evidence="2" id="KW-1185">Reference proteome</keyword>
<dbReference type="GeneID" id="59288930"/>
<evidence type="ECO:0000313" key="1">
    <source>
        <dbReference type="EMBL" id="KAF6234647.1"/>
    </source>
</evidence>